<dbReference type="InterPro" id="IPR011322">
    <property type="entry name" value="N-reg_PII-like_a/b"/>
</dbReference>
<gene>
    <name evidence="1" type="ORF">GXN74_02615</name>
</gene>
<dbReference type="GO" id="GO:0006808">
    <property type="term" value="P:regulation of nitrogen utilization"/>
    <property type="evidence" value="ECO:0007669"/>
    <property type="project" value="InterPro"/>
</dbReference>
<proteinExistence type="predicted"/>
<reference evidence="1 2" key="1">
    <citation type="submission" date="2020-01" db="EMBL/GenBank/DDBJ databases">
        <title>Anaeroalcalibacter tamaniensis gen. nov., sp. nov., moderately halophilic strictly anaerobic fermenter bacterium from mud volcano of Taman peninsula.</title>
        <authorList>
            <person name="Frolova A."/>
            <person name="Merkel A.Y."/>
            <person name="Slobodkin A.I."/>
        </authorList>
    </citation>
    <scope>NUCLEOTIDE SEQUENCE [LARGE SCALE GENOMIC DNA]</scope>
    <source>
        <strain evidence="1 2">F-3ap</strain>
    </source>
</reference>
<evidence type="ECO:0000313" key="1">
    <source>
        <dbReference type="EMBL" id="NDL66641.1"/>
    </source>
</evidence>
<dbReference type="InterPro" id="IPR015867">
    <property type="entry name" value="N-reg_PII/ATP_PRibTrfase_C"/>
</dbReference>
<dbReference type="AlphaFoldDB" id="A0A7X5HUD9"/>
<dbReference type="Pfam" id="PF00543">
    <property type="entry name" value="P-II"/>
    <property type="match status" value="1"/>
</dbReference>
<dbReference type="PROSITE" id="PS51343">
    <property type="entry name" value="PII_GLNB_DOM"/>
    <property type="match status" value="1"/>
</dbReference>
<comment type="caution">
    <text evidence="1">The sequence shown here is derived from an EMBL/GenBank/DDBJ whole genome shotgun (WGS) entry which is preliminary data.</text>
</comment>
<organism evidence="1 2">
    <name type="scientific">Anaerotalea alkaliphila</name>
    <dbReference type="NCBI Taxonomy" id="2662126"/>
    <lineage>
        <taxon>Bacteria</taxon>
        <taxon>Bacillati</taxon>
        <taxon>Bacillota</taxon>
        <taxon>Clostridia</taxon>
        <taxon>Eubacteriales</taxon>
        <taxon>Anaerotalea</taxon>
    </lineage>
</organism>
<keyword evidence="2" id="KW-1185">Reference proteome</keyword>
<dbReference type="Proteomes" id="UP000461585">
    <property type="component" value="Unassembled WGS sequence"/>
</dbReference>
<sequence length="221" mass="24059">MEQKTERLEHSLLVVEVKRGHGSHILNVARESGISGGTVLLGQCSVSNSLLQLLECCYTATEIVLMVAETHVAFHALEKLDEVFHFRKRGQGIAFTLPVRELLGTTTCNYAISDNYGNGGGKMHQVIFTVVDKGKAETVIDAATEAGSKGGTILNARGSGIHETSKLFSMAIEPEKEMVMILSETSQTEAIVQSIRDRLEIDKPGNGILFILDTERNYGLP</sequence>
<dbReference type="RefSeq" id="WP_162369366.1">
    <property type="nucleotide sequence ID" value="NZ_JAAEEH010000004.1"/>
</dbReference>
<protein>
    <submittedName>
        <fullName evidence="1">P-II family nitrogen regulator</fullName>
    </submittedName>
</protein>
<dbReference type="SMART" id="SM00938">
    <property type="entry name" value="P-II"/>
    <property type="match status" value="1"/>
</dbReference>
<dbReference type="Gene3D" id="3.30.70.120">
    <property type="match status" value="1"/>
</dbReference>
<evidence type="ECO:0000313" key="2">
    <source>
        <dbReference type="Proteomes" id="UP000461585"/>
    </source>
</evidence>
<name>A0A7X5HUD9_9FIRM</name>
<dbReference type="SUPFAM" id="SSF54913">
    <property type="entry name" value="GlnB-like"/>
    <property type="match status" value="2"/>
</dbReference>
<dbReference type="InterPro" id="IPR002187">
    <property type="entry name" value="N-reg_PII"/>
</dbReference>
<dbReference type="GO" id="GO:0030234">
    <property type="term" value="F:enzyme regulator activity"/>
    <property type="evidence" value="ECO:0007669"/>
    <property type="project" value="InterPro"/>
</dbReference>
<accession>A0A7X5HUD9</accession>
<dbReference type="EMBL" id="JAAEEH010000004">
    <property type="protein sequence ID" value="NDL66641.1"/>
    <property type="molecule type" value="Genomic_DNA"/>
</dbReference>